<dbReference type="PANTHER" id="PTHR34582">
    <property type="entry name" value="UPF0702 TRANSMEMBRANE PROTEIN YCAP"/>
    <property type="match status" value="1"/>
</dbReference>
<proteinExistence type="inferred from homology"/>
<evidence type="ECO:0000256" key="4">
    <source>
        <dbReference type="ARBA" id="ARBA00022692"/>
    </source>
</evidence>
<evidence type="ECO:0000313" key="9">
    <source>
        <dbReference type="Proteomes" id="UP000027931"/>
    </source>
</evidence>
<keyword evidence="3" id="KW-1003">Cell membrane</keyword>
<dbReference type="Pfam" id="PF04239">
    <property type="entry name" value="DUF421"/>
    <property type="match status" value="1"/>
</dbReference>
<dbReference type="eggNOG" id="COG2323">
    <property type="taxonomic scope" value="Bacteria"/>
</dbReference>
<dbReference type="Proteomes" id="UP000027931">
    <property type="component" value="Unassembled WGS sequence"/>
</dbReference>
<keyword evidence="5" id="KW-1133">Transmembrane helix</keyword>
<dbReference type="AlphaFoldDB" id="A0A074M8V0"/>
<evidence type="ECO:0000313" key="8">
    <source>
        <dbReference type="EMBL" id="KEO82397.1"/>
    </source>
</evidence>
<keyword evidence="9" id="KW-1185">Reference proteome</keyword>
<dbReference type="EMBL" id="JMIR01000023">
    <property type="protein sequence ID" value="KEO82397.1"/>
    <property type="molecule type" value="Genomic_DNA"/>
</dbReference>
<evidence type="ECO:0000256" key="5">
    <source>
        <dbReference type="ARBA" id="ARBA00022989"/>
    </source>
</evidence>
<comment type="caution">
    <text evidence="8">The sequence shown here is derived from an EMBL/GenBank/DDBJ whole genome shotgun (WGS) entry which is preliminary data.</text>
</comment>
<accession>A0A074M8V0</accession>
<dbReference type="InterPro" id="IPR007353">
    <property type="entry name" value="DUF421"/>
</dbReference>
<protein>
    <recommendedName>
        <fullName evidence="7">YetF C-terminal domain-containing protein</fullName>
    </recommendedName>
</protein>
<sequence length="166" mass="18976">MVEWSLLTILMGVVTLRFPKLRNVIDGEPTILIRNGKILEQALKSQRMNIDDLTMLLRKKNVFSIKDVDYAILEPDGALSVLKKQDVQAATKKDVHAKPSPSLYLPTEIISDGRVVQHNLQELKLSQDWLEQQLRQQGVTDVKNVFYAEIQGDGSLYVDQYQERVQ</sequence>
<comment type="subcellular location">
    <subcellularLocation>
        <location evidence="1">Cell membrane</location>
        <topology evidence="1">Multi-pass membrane protein</topology>
    </subcellularLocation>
</comment>
<keyword evidence="6" id="KW-0472">Membrane</keyword>
<name>A0A074M8V0_9BACL</name>
<feature type="domain" description="YetF C-terminal" evidence="7">
    <location>
        <begin position="17"/>
        <end position="150"/>
    </location>
</feature>
<dbReference type="InterPro" id="IPR023090">
    <property type="entry name" value="UPF0702_alpha/beta_dom_sf"/>
</dbReference>
<evidence type="ECO:0000256" key="6">
    <source>
        <dbReference type="ARBA" id="ARBA00023136"/>
    </source>
</evidence>
<evidence type="ECO:0000256" key="2">
    <source>
        <dbReference type="ARBA" id="ARBA00006448"/>
    </source>
</evidence>
<dbReference type="PANTHER" id="PTHR34582:SF7">
    <property type="entry name" value="UPF0702 TRANSMEMBRANE PROTEIN YDFS"/>
    <property type="match status" value="1"/>
</dbReference>
<organism evidence="8 9">
    <name type="scientific">Tumebacillus flagellatus</name>
    <dbReference type="NCBI Taxonomy" id="1157490"/>
    <lineage>
        <taxon>Bacteria</taxon>
        <taxon>Bacillati</taxon>
        <taxon>Bacillota</taxon>
        <taxon>Bacilli</taxon>
        <taxon>Bacillales</taxon>
        <taxon>Alicyclobacillaceae</taxon>
        <taxon>Tumebacillus</taxon>
    </lineage>
</organism>
<evidence type="ECO:0000256" key="3">
    <source>
        <dbReference type="ARBA" id="ARBA00022475"/>
    </source>
</evidence>
<comment type="similarity">
    <text evidence="2">Belongs to the UPF0702 family.</text>
</comment>
<dbReference type="Gene3D" id="3.30.240.20">
    <property type="entry name" value="bsu07140 like domains"/>
    <property type="match status" value="2"/>
</dbReference>
<evidence type="ECO:0000256" key="1">
    <source>
        <dbReference type="ARBA" id="ARBA00004651"/>
    </source>
</evidence>
<dbReference type="STRING" id="1157490.EL26_15860"/>
<dbReference type="GO" id="GO:0005886">
    <property type="term" value="C:plasma membrane"/>
    <property type="evidence" value="ECO:0007669"/>
    <property type="project" value="UniProtKB-SubCell"/>
</dbReference>
<evidence type="ECO:0000259" key="7">
    <source>
        <dbReference type="Pfam" id="PF04239"/>
    </source>
</evidence>
<reference evidence="8 9" key="1">
    <citation type="journal article" date="2013" name="Int. J. Syst. Evol. Microbiol.">
        <title>Tumebacillus flagellatus sp. nov., an alpha-amylase/pullulanase-producing bacterium isolated from cassava wastewater.</title>
        <authorList>
            <person name="Wang Q."/>
            <person name="Xie N."/>
            <person name="Qin Y."/>
            <person name="Shen N."/>
            <person name="Zhu J."/>
            <person name="Mi H."/>
            <person name="Huang R."/>
        </authorList>
    </citation>
    <scope>NUCLEOTIDE SEQUENCE [LARGE SCALE GENOMIC DNA]</scope>
    <source>
        <strain evidence="8 9">GST4</strain>
    </source>
</reference>
<keyword evidence="4" id="KW-0812">Transmembrane</keyword>
<gene>
    <name evidence="8" type="ORF">EL26_15860</name>
</gene>